<dbReference type="NCBIfam" id="TIGR02282">
    <property type="entry name" value="MltB"/>
    <property type="match status" value="1"/>
</dbReference>
<feature type="active site" evidence="1">
    <location>
        <position position="118"/>
    </location>
</feature>
<evidence type="ECO:0000259" key="3">
    <source>
        <dbReference type="Pfam" id="PF13406"/>
    </source>
</evidence>
<reference evidence="4 5" key="1">
    <citation type="submission" date="2018-06" db="EMBL/GenBank/DDBJ databases">
        <authorList>
            <consortium name="Pathogen Informatics"/>
            <person name="Doyle S."/>
        </authorList>
    </citation>
    <scope>NUCLEOTIDE SEQUENCE [LARGE SCALE GENOMIC DNA]</scope>
    <source>
        <strain evidence="4 5">NCTC13093</strain>
    </source>
</reference>
<feature type="signal peptide" evidence="2">
    <location>
        <begin position="1"/>
        <end position="21"/>
    </location>
</feature>
<dbReference type="FunFam" id="1.10.8.350:FF:000001">
    <property type="entry name" value="Lytic murein transglycosylase B"/>
    <property type="match status" value="1"/>
</dbReference>
<evidence type="ECO:0000313" key="4">
    <source>
        <dbReference type="EMBL" id="SPT69750.1"/>
    </source>
</evidence>
<dbReference type="Proteomes" id="UP000250086">
    <property type="component" value="Unassembled WGS sequence"/>
</dbReference>
<gene>
    <name evidence="4" type="primary">mltB</name>
    <name evidence="4" type="ORF">NCTC13093_01130</name>
</gene>
<dbReference type="Pfam" id="PF13406">
    <property type="entry name" value="SLT_2"/>
    <property type="match status" value="1"/>
</dbReference>
<accession>A0A2X0VPS9</accession>
<dbReference type="InterPro" id="IPR031304">
    <property type="entry name" value="SLT_2"/>
</dbReference>
<evidence type="ECO:0000256" key="2">
    <source>
        <dbReference type="SAM" id="SignalP"/>
    </source>
</evidence>
<dbReference type="CDD" id="cd13399">
    <property type="entry name" value="Slt35-like"/>
    <property type="match status" value="1"/>
</dbReference>
<dbReference type="PANTHER" id="PTHR30163:SF9">
    <property type="entry name" value="MEMBRANE-BOUND LYTIC MUREIN TRANSGLYCOSYLASE B"/>
    <property type="match status" value="1"/>
</dbReference>
<name>A0A2X0VPS9_9GAMM</name>
<dbReference type="GO" id="GO:0008933">
    <property type="term" value="F:peptidoglycan lytic transglycosylase activity"/>
    <property type="evidence" value="ECO:0007669"/>
    <property type="project" value="TreeGrafter"/>
</dbReference>
<feature type="chain" id="PRO_5015920706" evidence="2">
    <location>
        <begin position="22"/>
        <end position="336"/>
    </location>
</feature>
<dbReference type="EC" id="4.2.2.-" evidence="4"/>
<organism evidence="4 5">
    <name type="scientific">Anaerobiospirillum thomasii</name>
    <dbReference type="NCBI Taxonomy" id="179995"/>
    <lineage>
        <taxon>Bacteria</taxon>
        <taxon>Pseudomonadati</taxon>
        <taxon>Pseudomonadota</taxon>
        <taxon>Gammaproteobacteria</taxon>
        <taxon>Aeromonadales</taxon>
        <taxon>Succinivibrionaceae</taxon>
        <taxon>Anaerobiospirillum</taxon>
    </lineage>
</organism>
<dbReference type="Gene3D" id="1.10.8.350">
    <property type="entry name" value="Bacterial muramidase"/>
    <property type="match status" value="1"/>
</dbReference>
<proteinExistence type="predicted"/>
<dbReference type="InterPro" id="IPR043426">
    <property type="entry name" value="MltB-like"/>
</dbReference>
<sequence>MLRKTLLATSAALAMSGFVFGGSASASVSLEELSAYSGLSVKTIEQAMAQATYQDTIIKTMTKPYESKPWHAYRKLFITKDRVQKGVAFYLEHEKILNRAQSIYGVPPEIVCAIIGVETFYGRNMGTWSVLDALYTLGFHYPPREAYFSKEFTNYIKLAASQGWPLTEIKGSYAGAMGMGQFMPSSYLNFAVDFNADGHINLFNDVEDAIGSVANYFKEHGWMKDRGILYPAHVKGDVSALMQKEWNLTADELYRAGVSTKVNIEGGEKVRLYSFDLENNKKAYTVAMHNFYVITRYNKSPLYAAAIYELSEYIAKEYRDYKNANGQTLHKTGRRP</sequence>
<keyword evidence="5" id="KW-1185">Reference proteome</keyword>
<dbReference type="GO" id="GO:0009253">
    <property type="term" value="P:peptidoglycan catabolic process"/>
    <property type="evidence" value="ECO:0007669"/>
    <property type="project" value="TreeGrafter"/>
</dbReference>
<evidence type="ECO:0000313" key="5">
    <source>
        <dbReference type="Proteomes" id="UP000250086"/>
    </source>
</evidence>
<keyword evidence="2" id="KW-0732">Signal</keyword>
<protein>
    <submittedName>
        <fullName evidence="4">Membrane-bound lytic murein transglycosylase B</fullName>
        <ecNumber evidence="4">4.2.2.-</ecNumber>
    </submittedName>
</protein>
<dbReference type="PANTHER" id="PTHR30163">
    <property type="entry name" value="MEMBRANE-BOUND LYTIC MUREIN TRANSGLYCOSYLASE B"/>
    <property type="match status" value="1"/>
</dbReference>
<dbReference type="Gene3D" id="1.10.530.10">
    <property type="match status" value="1"/>
</dbReference>
<dbReference type="AlphaFoldDB" id="A0A2X0VPS9"/>
<dbReference type="RefSeq" id="WP_258400061.1">
    <property type="nucleotide sequence ID" value="NZ_UAPV01000001.1"/>
</dbReference>
<dbReference type="EMBL" id="UAPV01000001">
    <property type="protein sequence ID" value="SPT69750.1"/>
    <property type="molecule type" value="Genomic_DNA"/>
</dbReference>
<feature type="domain" description="Transglycosylase SLT" evidence="3">
    <location>
        <begin position="30"/>
        <end position="312"/>
    </location>
</feature>
<dbReference type="InterPro" id="IPR023346">
    <property type="entry name" value="Lysozyme-like_dom_sf"/>
</dbReference>
<evidence type="ECO:0000256" key="1">
    <source>
        <dbReference type="PIRSR" id="PIRSR611757-1"/>
    </source>
</evidence>
<dbReference type="InterPro" id="IPR011757">
    <property type="entry name" value="Lytic_transglycosylase_MltB"/>
</dbReference>
<keyword evidence="4" id="KW-0456">Lyase</keyword>
<dbReference type="SUPFAM" id="SSF53955">
    <property type="entry name" value="Lysozyme-like"/>
    <property type="match status" value="1"/>
</dbReference>